<dbReference type="EMBL" id="JASPKZ010000045">
    <property type="protein sequence ID" value="KAJ9600828.1"/>
    <property type="molecule type" value="Genomic_DNA"/>
</dbReference>
<reference evidence="1" key="2">
    <citation type="submission" date="2023-05" db="EMBL/GenBank/DDBJ databases">
        <authorList>
            <person name="Fouks B."/>
        </authorList>
    </citation>
    <scope>NUCLEOTIDE SEQUENCE</scope>
    <source>
        <strain evidence="1">Stay&amp;Tobe</strain>
        <tissue evidence="1">Testes</tissue>
    </source>
</reference>
<sequence>LLEMHKQQLPSAEMWCTLGELPPRKPILFRLHFRNKKYIFIQEQVPNQNNYYTMKRCGNFFLDSSERMLIGVRVKTKTDNQHMCIRINERLCQTNQILLYVVHPSMSRTSDRYASF</sequence>
<keyword evidence="2" id="KW-1185">Reference proteome</keyword>
<dbReference type="Proteomes" id="UP001233999">
    <property type="component" value="Unassembled WGS sequence"/>
</dbReference>
<comment type="caution">
    <text evidence="1">The sequence shown here is derived from an EMBL/GenBank/DDBJ whole genome shotgun (WGS) entry which is preliminary data.</text>
</comment>
<organism evidence="1 2">
    <name type="scientific">Diploptera punctata</name>
    <name type="common">Pacific beetle cockroach</name>
    <dbReference type="NCBI Taxonomy" id="6984"/>
    <lineage>
        <taxon>Eukaryota</taxon>
        <taxon>Metazoa</taxon>
        <taxon>Ecdysozoa</taxon>
        <taxon>Arthropoda</taxon>
        <taxon>Hexapoda</taxon>
        <taxon>Insecta</taxon>
        <taxon>Pterygota</taxon>
        <taxon>Neoptera</taxon>
        <taxon>Polyneoptera</taxon>
        <taxon>Dictyoptera</taxon>
        <taxon>Blattodea</taxon>
        <taxon>Blaberoidea</taxon>
        <taxon>Blaberidae</taxon>
        <taxon>Diplopterinae</taxon>
        <taxon>Diploptera</taxon>
    </lineage>
</organism>
<feature type="non-terminal residue" evidence="1">
    <location>
        <position position="1"/>
    </location>
</feature>
<evidence type="ECO:0000313" key="2">
    <source>
        <dbReference type="Proteomes" id="UP001233999"/>
    </source>
</evidence>
<dbReference type="AlphaFoldDB" id="A0AAD8AKI5"/>
<accession>A0AAD8AKI5</accession>
<evidence type="ECO:0000313" key="1">
    <source>
        <dbReference type="EMBL" id="KAJ9600828.1"/>
    </source>
</evidence>
<proteinExistence type="predicted"/>
<protein>
    <submittedName>
        <fullName evidence="1">Uncharacterized protein</fullName>
    </submittedName>
</protein>
<feature type="non-terminal residue" evidence="1">
    <location>
        <position position="116"/>
    </location>
</feature>
<name>A0AAD8AKI5_DIPPU</name>
<reference evidence="1" key="1">
    <citation type="journal article" date="2023" name="IScience">
        <title>Live-bearing cockroach genome reveals convergent evolutionary mechanisms linked to viviparity in insects and beyond.</title>
        <authorList>
            <person name="Fouks B."/>
            <person name="Harrison M.C."/>
            <person name="Mikhailova A.A."/>
            <person name="Marchal E."/>
            <person name="English S."/>
            <person name="Carruthers M."/>
            <person name="Jennings E.C."/>
            <person name="Chiamaka E.L."/>
            <person name="Frigard R.A."/>
            <person name="Pippel M."/>
            <person name="Attardo G.M."/>
            <person name="Benoit J.B."/>
            <person name="Bornberg-Bauer E."/>
            <person name="Tobe S.S."/>
        </authorList>
    </citation>
    <scope>NUCLEOTIDE SEQUENCE</scope>
    <source>
        <strain evidence="1">Stay&amp;Tobe</strain>
    </source>
</reference>
<gene>
    <name evidence="1" type="ORF">L9F63_001040</name>
</gene>